<keyword evidence="2" id="KW-0812">Transmembrane</keyword>
<evidence type="ECO:0000256" key="1">
    <source>
        <dbReference type="SAM" id="MobiDB-lite"/>
    </source>
</evidence>
<comment type="caution">
    <text evidence="3">The sequence shown here is derived from an EMBL/GenBank/DDBJ whole genome shotgun (WGS) entry which is preliminary data.</text>
</comment>
<name>A0ABN7UF05_GIGMA</name>
<evidence type="ECO:0000313" key="4">
    <source>
        <dbReference type="Proteomes" id="UP000789901"/>
    </source>
</evidence>
<gene>
    <name evidence="3" type="ORF">GMARGA_LOCUS5170</name>
</gene>
<evidence type="ECO:0000256" key="2">
    <source>
        <dbReference type="SAM" id="Phobius"/>
    </source>
</evidence>
<keyword evidence="2" id="KW-0472">Membrane</keyword>
<keyword evidence="2" id="KW-1133">Transmembrane helix</keyword>
<feature type="transmembrane region" description="Helical" evidence="2">
    <location>
        <begin position="116"/>
        <end position="133"/>
    </location>
</feature>
<accession>A0ABN7UF05</accession>
<dbReference type="Proteomes" id="UP000789901">
    <property type="component" value="Unassembled WGS sequence"/>
</dbReference>
<keyword evidence="4" id="KW-1185">Reference proteome</keyword>
<dbReference type="EMBL" id="CAJVQB010002157">
    <property type="protein sequence ID" value="CAG8564288.1"/>
    <property type="molecule type" value="Genomic_DNA"/>
</dbReference>
<protein>
    <submittedName>
        <fullName evidence="3">31970_t:CDS:1</fullName>
    </submittedName>
</protein>
<feature type="region of interest" description="Disordered" evidence="1">
    <location>
        <begin position="87"/>
        <end position="110"/>
    </location>
</feature>
<reference evidence="3 4" key="1">
    <citation type="submission" date="2021-06" db="EMBL/GenBank/DDBJ databases">
        <authorList>
            <person name="Kallberg Y."/>
            <person name="Tangrot J."/>
            <person name="Rosling A."/>
        </authorList>
    </citation>
    <scope>NUCLEOTIDE SEQUENCE [LARGE SCALE GENOMIC DNA]</scope>
    <source>
        <strain evidence="3 4">120-4 pot B 10/14</strain>
    </source>
</reference>
<sequence>MSRSEQLCYGCCDSFTSGNPGEFPNGNHLLEHQSAKIWDAVKLWREALDGINRIQVVGEIVYLNVLMLDGAGVPRLLKRALEQAVTNPPRNIRSSSAVSSPSREEQERKRQEPARIIRIYALAAAGGFFHLILA</sequence>
<proteinExistence type="predicted"/>
<evidence type="ECO:0000313" key="3">
    <source>
        <dbReference type="EMBL" id="CAG8564288.1"/>
    </source>
</evidence>
<organism evidence="3 4">
    <name type="scientific">Gigaspora margarita</name>
    <dbReference type="NCBI Taxonomy" id="4874"/>
    <lineage>
        <taxon>Eukaryota</taxon>
        <taxon>Fungi</taxon>
        <taxon>Fungi incertae sedis</taxon>
        <taxon>Mucoromycota</taxon>
        <taxon>Glomeromycotina</taxon>
        <taxon>Glomeromycetes</taxon>
        <taxon>Diversisporales</taxon>
        <taxon>Gigasporaceae</taxon>
        <taxon>Gigaspora</taxon>
    </lineage>
</organism>